<feature type="domain" description="Fibronectin type-III" evidence="2">
    <location>
        <begin position="3211"/>
        <end position="3298"/>
    </location>
</feature>
<feature type="domain" description="Fibronectin type-III" evidence="2">
    <location>
        <begin position="372"/>
        <end position="456"/>
    </location>
</feature>
<keyword evidence="1" id="KW-0732">Signal</keyword>
<feature type="domain" description="Fibronectin type-III" evidence="2">
    <location>
        <begin position="2592"/>
        <end position="2681"/>
    </location>
</feature>
<feature type="domain" description="Fibronectin type-III" evidence="2">
    <location>
        <begin position="2947"/>
        <end position="3032"/>
    </location>
</feature>
<feature type="domain" description="Fibronectin type-III" evidence="2">
    <location>
        <begin position="1633"/>
        <end position="1718"/>
    </location>
</feature>
<proteinExistence type="predicted"/>
<feature type="domain" description="Fibronectin type-III" evidence="2">
    <location>
        <begin position="3601"/>
        <end position="3686"/>
    </location>
</feature>
<feature type="domain" description="Fibronectin type-III" evidence="2">
    <location>
        <begin position="199"/>
        <end position="290"/>
    </location>
</feature>
<name>A0A8S4AQP7_9TELE</name>
<feature type="domain" description="Fibronectin type-III" evidence="2">
    <location>
        <begin position="2771"/>
        <end position="2859"/>
    </location>
</feature>
<feature type="domain" description="Fibronectin type-III" evidence="2">
    <location>
        <begin position="23"/>
        <end position="114"/>
    </location>
</feature>
<feature type="domain" description="Fibronectin type-III" evidence="2">
    <location>
        <begin position="543"/>
        <end position="628"/>
    </location>
</feature>
<feature type="domain" description="Fibronectin type-III" evidence="2">
    <location>
        <begin position="1719"/>
        <end position="1807"/>
    </location>
</feature>
<sequence>MGAMQLKMLKLLLLLTSTQICTAKNDITLSVFTVTSKSMTVQWSGHTGASSYKITATPKNSPEQPVFAQFGGNTVMGSVNSLSPNTLYTMQLEAMDNALNVLSSAETEETTAPDVPSIEQAYSKNSDSITVEFTEVSGATGYILRTESKMGDFFFETIVNSSPGTVEQLKPYTDYILSVMSVNTGGRSQPSYPTEARTVVMAPQVNTSSTSNDTILVTWAPVEHAVLYTLCIIREGSSTRLKLNTTDTEVTFDNLEPGTTYCIKSTAWDSEGRTGDDLTVCQITRPLSPDVTHVQVTQGRSLGIAVYWVSVQGARTYMAWTSSGQNCSTENNYCYILPAECGQNHSVSVIAYNEAGPSGPSQPADYITYPCPPENIWVEEPTAGNCSVVWEEVPLVEHYVAFIKRDDGTEKSCNTTETTCSFFCMCGYTYLTSVFPYNQAGTSLYAHVHNYTTIPCCPQNVTVKLVSTETLEIMWSPVKGAELYETTAAQTNDAIHCNDTSPVCALSDLRCNTAYSVTVRPCSELKGCNQTCPAHTHETAPCAPEILNMTQTSNSTYRVIITTPNSPDTNYTITATGRNDRHACRSKNSSCDLTRLSCGSTYEVAAVASTRVGRGLPGFSKTLETGPCCPATVNVTQVTQAMTNVTWSPGSGARSFIATLTSPRGHAKCHTLDAHCLMGCITCGTNYSVQLEAISSTGHKSECKYHGFSSSACCPTGVKLYRRTNNSLRVYWRSPGPQAHSHTVELYGTGANYTCIAAAGSMYCDIQEDTCGDVYTVVAAPVGQRGVKVTFCQPRTYSVPCPGSNAGMGCTILSATSPSASTLNIQWSDYPGASVYVLDLRVVNSTSIAPLMLMQSAPSTQRLVQGLRPGHVYQVTLKAFEILYTPLCTVTEIATTVPAKSEITFLRPISSTSIKFEWSSVFGADSYILFVEELFTFPAKIYNQTFANLSGQVDDLRPSTTYICYVYSSNSAGRGAKGNIRTVVTLTVSDNDNPENRPVTSNTTATYMDIGHLEPCSSYTVGVSSVNVFLVPGEASNITHTTSPINAVTSISVDYSCSSGMVTVTWDSVFGANLYRATAIDGTGASLNCTSASTSCQITMLTCGERYQVYVTVVSDDCESTSNTSASFETVPCAPAYPKTEYDCSSNVIVFNWQHTNNTNYYVATAVDKTGSVTECRTTDSSCFFTNTGCGQHYTYRVYAVSSECNSRVSEPEFVRTSPCQPTNVKTAAECQSDMLITTWDSSEGALSYTVEAQGNNGETYNCSSATNSCAIPSLPCGEHLSVWIIASNDNCSTGRVLGDAAQTVPCTPSNVSVSEECRQNSAEITWLRSHGAIFFVAVAEDANGNSYSCQTLGTSCLIEGLKCGQNYTARVLGSNFQCNSTESQPVTFVTAPCPPTNIEAFRDCDANHALIVWQNHQTSGTYTYTATLEDQDGVRLTCTSNTVNNCKISPLPCGRNFNVTVARSDGKCQSISTPTSMDSVPCGPEDVRASMSCGTDKLLVTWNVSIPAENYTTIISRGMGNPTYCNSTETRCTAGGLACGSTYTVTVLSVTGTCFSMPSADVSWAAASNAKHYSAVALSPRGHRSECATNETLCSLAELLCGEVYNISVSAADDNCTGQMSSPLSLKTEPCAPSNVSSRVMCSAGQAQVSWAPSANAVGYVLEAIGDRQNLTCSSSTSNCTLSGLVCGQAYDLMVSATDGTCVSDYSLPFRQDQVPCAPQNVSTQLQCGSSDVTVSWISSALPLNYSVTAVLAGGNMSSVTCHTSHASCVFSGLQCGQVYNVSVAASSGSCSGPHSLSQTVHTGSPCSPANLTSVLQCGSDAATLSWTAAAGAMAYTVLARENGSARYASCRSNTTSCQLDRLQCGKIYNLTVTAEDHSCNGSGAAGGVLMTAPCAPSVQSSTLVCGDSSSLLSWTPVMDATGYVVNATASGGHAVSCSSVTASCSLRDLQCGQTYVATVTAQGSECDSAPGPSTNITTAPCPPAVITKQYTCSASTALVSWSDPAGGLSFTATLAGSRYEHSCHTTNTTCSFQNLPCGVDLNVTVQAHGAECNSSLSPSESFQTVPCAPKNVSTAMLCSNHSALVTWTGSHGATGYNVTVTGQDGHAHHCHTSSTSCQIPDVHCGETYSVTATPYSQTCAGSPSTTHSFTAGLCAPVNVTASPSCEHSAVSWSHVTGAEMYIATATADDGHNHTCSSNDSNSCNFTDLHCGEAYAVAVVTVFEGCWSETSSAVQLRAALCPPENLTGHVSCDTNMLTLTWSPVTGADYLLQWERIGDTEPASQSKTSNTSHTLSDLLCGERYAFRIAAQEGNCSSSYSSPIEMSTAPCPPTNLTARVDCGTNNGNFSWAESSGAGFYTVEVTGEHGHVASCSSNDTSCAVKLHCGRSYSATLVASTDSCNSSRHTDIVFDSAPCLPDDVMAELQCSTNVMTVNWTQTSGSDEYTAWAISTDGHRASCNSTSNHCSIRDLSCGKVYEVVVTSSSVHCEIIAGSDYKVQSAPCPPENTTVEQNCSSNMMTVKWHHVSAAQNYTVKATSAAGVNATCDSDSDASCSFLDLSCGQLYTFTVTGHTNVCVSDMSTPVETLTAPCPPSSVSAELNCSTHSALVSWSHAAAAAANTAYSVQATSSSGHNSSCSDLGTSCYLNDLVCGQEYSVFVEAIHAGCPGPVSAPTTLNTEPCVPVNVSVHYNMSTAWVLWGAAEGAGSYFARAVTGQGLMATCNTSDIGCFLNGLQCGQAYNVTVMAKNLACDSEISETSNLLTGLFTEPCPPTNVQVSTACEQLTATVSWQQSQLAVGYIAYLDNQSGHSTSCLGADTDTSCAVSELECGTVYSVWVKALGQQYNSTNSSILSLTAGPCKPESIEARVDCNTHLAAVSWQPSVGAVSYLTVLTTPSGHTAVCTSNHSHCWPGSLQCGEEYNVTVTAVGETCNSTARMAGYLTAETCGPVNVSVHYNMSTAQVRWEAAKGGSSYSVVAESDQGLRVTCNSTGTDCSLTGLPCGQIYNITVSAGNPACNDTVTSAPLQFLTEPCPPTNIQVSATCGQLTSAVSWQRSQLAVGYVAYFDSQSGHSASCLGADADTSCVVSDLRCGAVYSVWVKALGREHNSSSSSVVPLTAAPCLPGEVQVHVGCEADGAALVSWNPTNGTGNVSVMASGSGGSLQILCTTLHSSCNVTGLSCGETYNLSFAASNEQCSLTAPTHANLTTRPCAPQNVSASLQCGSSTAELSWEGKSEVELYTATAVKAMGGEEKTCNSTSSACQIVGLDCGEVYNLTVRAHVQGCWSTPSNTVLIQTEPCQPVITSTQVLCQSEEVQVSWHQERAALPCGQYYNVTVRGLGSVCDSIPSSPAFLKTGPCTPRGVTTSTQCEFDGGSVSWSPSDGAESYVATATAPDGHSHRCLTNTTSCTWDDLHCGEEYSVVVTAKDENCTSLPSNMNCDTKVVSLSWEANNRTKLYVVSAESGDGSVSLNTSVATAHFSDLSCGQNYSLTVRPRSHHCPGNHSASASVHTWPCTPMGINAVQDCLSNIAVVTWQPSNGSEYYTATMLTDTGISEMCMSEASACSIPTLPCGQNFSVSVTASNEQCNITSSQSARLQSAPCVPTNVSVAVECANNSAVVSWPASRGAVQYSVTALSSHGNASCETSDLSCGLSSLACGSSYTVQVVAIDESCSSVPSRALVFNSGPCPPQNVSVQIDCSSNDLSVSWDAVRDADRFLISLTAGNGGASEACNTTATACSISGVSCGNTFTVQVTSVGGACHSQPSQPHTIQSAPCQPQGITGSLDCVTNSAQISWDAAPGAERYAVSAVGGDQRAGNCTTSTNTTCEVEDLACGVLYNFTVTAENGQCQSPPSSPVDLQTAPCSLSSITAFTQCHNSSILVVWGLMEGGDANAVYTATAEASDHSLLSCNGTGLSCHLHGAQCGLRYTIIVAASSDQCSSLRSPPYKISMEPCPPTDVLLTASCENHSALVSWTPSPVAESYQVVAVAADGHEHTCNTSSSNCSLSGLHCDQQYAVFVTASHENCSSKASPNATLNTGPCQPGGLSVTFHCNNQSAILTWTPSDNAVGYYGCAQAGDGDMLYCHSTGPSCTIDGLQCGTAYNFSVQASDGSCNSSFSDPVQDGGAPCPPDAVEVQLMPMETEVQAMRFSWTEVACADTEYLLTLTGSLLGDGRALFELSSYWTNMTGNSSFATVSWNASVFATTYTVYEGSVAAGAQLCNTTTLSCSLSNMAVSSLVITASNAAGESQATGDINVVTLERRRRDLSEQIPADGSLSAPLLHVKQAAPTVVFLQWSPVEDAAYYSLLIRRQGSFNDTQEMTVYGESIILTDLSPTSTYCLSVLAFYTAARGPESEPVCVQTGLGVPI</sequence>
<feature type="domain" description="Fibronectin type-III" evidence="2">
    <location>
        <begin position="4276"/>
        <end position="4362"/>
    </location>
</feature>
<feature type="domain" description="Fibronectin type-III" evidence="2">
    <location>
        <begin position="1047"/>
        <end position="1133"/>
    </location>
</feature>
<dbReference type="Proteomes" id="UP000677803">
    <property type="component" value="Unassembled WGS sequence"/>
</dbReference>
<feature type="domain" description="Fibronectin type-III" evidence="2">
    <location>
        <begin position="1134"/>
        <end position="1220"/>
    </location>
</feature>
<feature type="domain" description="Fibronectin type-III" evidence="2">
    <location>
        <begin position="1308"/>
        <end position="1394"/>
    </location>
</feature>
<reference evidence="3" key="1">
    <citation type="submission" date="2021-05" db="EMBL/GenBank/DDBJ databases">
        <authorList>
            <person name="Tigano A."/>
        </authorList>
    </citation>
    <scope>NUCLEOTIDE SEQUENCE</scope>
</reference>
<dbReference type="InterPro" id="IPR015373">
    <property type="entry name" value="Interferon/interleukin_rcp_dom"/>
</dbReference>
<feature type="domain" description="Fibronectin type-III" evidence="2">
    <location>
        <begin position="3033"/>
        <end position="3121"/>
    </location>
</feature>
<dbReference type="EMBL" id="CAJRST010007779">
    <property type="protein sequence ID" value="CAG5896786.1"/>
    <property type="molecule type" value="Genomic_DNA"/>
</dbReference>
<feature type="domain" description="Fibronectin type-III" evidence="2">
    <location>
        <begin position="3953"/>
        <end position="4039"/>
    </location>
</feature>
<feature type="domain" description="Fibronectin type-III" evidence="2">
    <location>
        <begin position="2504"/>
        <end position="2591"/>
    </location>
</feature>
<feature type="domain" description="Fibronectin type-III" evidence="2">
    <location>
        <begin position="1984"/>
        <end position="2069"/>
    </location>
</feature>
<evidence type="ECO:0000313" key="3">
    <source>
        <dbReference type="EMBL" id="CAG5896786.1"/>
    </source>
</evidence>
<gene>
    <name evidence="3" type="ORF">MMEN_LOCUS7847</name>
</gene>
<organism evidence="3 4">
    <name type="scientific">Menidia menidia</name>
    <name type="common">Atlantic silverside</name>
    <dbReference type="NCBI Taxonomy" id="238744"/>
    <lineage>
        <taxon>Eukaryota</taxon>
        <taxon>Metazoa</taxon>
        <taxon>Chordata</taxon>
        <taxon>Craniata</taxon>
        <taxon>Vertebrata</taxon>
        <taxon>Euteleostomi</taxon>
        <taxon>Actinopterygii</taxon>
        <taxon>Neopterygii</taxon>
        <taxon>Teleostei</taxon>
        <taxon>Neoteleostei</taxon>
        <taxon>Acanthomorphata</taxon>
        <taxon>Ovalentaria</taxon>
        <taxon>Atherinomorphae</taxon>
        <taxon>Atheriniformes</taxon>
        <taxon>Atherinopsidae</taxon>
        <taxon>Menidiinae</taxon>
        <taxon>Menidia</taxon>
    </lineage>
</organism>
<dbReference type="InterPro" id="IPR036116">
    <property type="entry name" value="FN3_sf"/>
</dbReference>
<dbReference type="SUPFAM" id="SSF49265">
    <property type="entry name" value="Fibronectin type III"/>
    <property type="match status" value="29"/>
</dbReference>
<evidence type="ECO:0000313" key="4">
    <source>
        <dbReference type="Proteomes" id="UP000677803"/>
    </source>
</evidence>
<dbReference type="PROSITE" id="PS50853">
    <property type="entry name" value="FN3"/>
    <property type="match status" value="26"/>
</dbReference>
<dbReference type="CDD" id="cd00063">
    <property type="entry name" value="FN3"/>
    <property type="match status" value="11"/>
</dbReference>
<feature type="domain" description="Fibronectin type-III" evidence="2">
    <location>
        <begin position="2070"/>
        <end position="2159"/>
    </location>
</feature>
<feature type="domain" description="Fibronectin type-III" evidence="2">
    <location>
        <begin position="3772"/>
        <end position="3862"/>
    </location>
</feature>
<feature type="signal peptide" evidence="1">
    <location>
        <begin position="1"/>
        <end position="23"/>
    </location>
</feature>
<feature type="domain" description="Fibronectin type-III" evidence="2">
    <location>
        <begin position="1894"/>
        <end position="1983"/>
    </location>
</feature>
<feature type="domain" description="Fibronectin type-III" evidence="2">
    <location>
        <begin position="457"/>
        <end position="542"/>
    </location>
</feature>
<dbReference type="Pfam" id="PF09294">
    <property type="entry name" value="Interfer-bind"/>
    <property type="match status" value="1"/>
</dbReference>
<dbReference type="PANTHER" id="PTHR47135">
    <property type="entry name" value="FIBRONECTIN TYPE III DOMAIN-CONTAINING PROTEIN 7"/>
    <property type="match status" value="1"/>
</dbReference>
<accession>A0A8S4AQP7</accession>
<comment type="caution">
    <text evidence="3">The sequence shown here is derived from an EMBL/GenBank/DDBJ whole genome shotgun (WGS) entry which is preliminary data.</text>
</comment>
<feature type="domain" description="Fibronectin type-III" evidence="2">
    <location>
        <begin position="899"/>
        <end position="990"/>
    </location>
</feature>
<dbReference type="PANTHER" id="PTHR47135:SF4">
    <property type="match status" value="1"/>
</dbReference>
<protein>
    <submittedName>
        <fullName evidence="3">(Atlantic silverside) hypothetical protein</fullName>
    </submittedName>
</protein>
<dbReference type="SMART" id="SM00060">
    <property type="entry name" value="FN3"/>
    <property type="match status" value="35"/>
</dbReference>
<dbReference type="InterPro" id="IPR013783">
    <property type="entry name" value="Ig-like_fold"/>
</dbReference>
<feature type="chain" id="PRO_5035827675" evidence="1">
    <location>
        <begin position="24"/>
        <end position="4365"/>
    </location>
</feature>
<dbReference type="Pfam" id="PF00041">
    <property type="entry name" value="fn3"/>
    <property type="match status" value="6"/>
</dbReference>
<evidence type="ECO:0000256" key="1">
    <source>
        <dbReference type="SAM" id="SignalP"/>
    </source>
</evidence>
<dbReference type="InterPro" id="IPR003961">
    <property type="entry name" value="FN3_dom"/>
</dbReference>
<dbReference type="Gene3D" id="2.60.40.10">
    <property type="entry name" value="Immunoglobulins"/>
    <property type="match status" value="25"/>
</dbReference>
<feature type="domain" description="Fibronectin type-III" evidence="2">
    <location>
        <begin position="2243"/>
        <end position="2330"/>
    </location>
</feature>
<evidence type="ECO:0000259" key="2">
    <source>
        <dbReference type="PROSITE" id="PS50853"/>
    </source>
</evidence>
<dbReference type="OrthoDB" id="9908419at2759"/>
<keyword evidence="4" id="KW-1185">Reference proteome</keyword>
<feature type="domain" description="Fibronectin type-III" evidence="2">
    <location>
        <begin position="4040"/>
        <end position="4129"/>
    </location>
</feature>